<accession>A0A7X2TD03</accession>
<dbReference type="Gene3D" id="2.30.110.50">
    <property type="match status" value="1"/>
</dbReference>
<reference evidence="1 2" key="1">
    <citation type="submission" date="2019-08" db="EMBL/GenBank/DDBJ databases">
        <title>In-depth cultivation of the pig gut microbiome towards novel bacterial diversity and tailored functional studies.</title>
        <authorList>
            <person name="Wylensek D."/>
            <person name="Hitch T.C.A."/>
            <person name="Clavel T."/>
        </authorList>
    </citation>
    <scope>NUCLEOTIDE SEQUENCE [LARGE SCALE GENOMIC DNA]</scope>
    <source>
        <strain evidence="1 2">WCA-389-WT-23D1</strain>
    </source>
</reference>
<dbReference type="Pfam" id="PF05954">
    <property type="entry name" value="Phage_GPD"/>
    <property type="match status" value="1"/>
</dbReference>
<dbReference type="Proteomes" id="UP000429958">
    <property type="component" value="Unassembled WGS sequence"/>
</dbReference>
<evidence type="ECO:0000313" key="2">
    <source>
        <dbReference type="Proteomes" id="UP000429958"/>
    </source>
</evidence>
<comment type="caution">
    <text evidence="1">The sequence shown here is derived from an EMBL/GenBank/DDBJ whole genome shotgun (WGS) entry which is preliminary data.</text>
</comment>
<dbReference type="Gene3D" id="3.55.50.10">
    <property type="entry name" value="Baseplate protein-like domains"/>
    <property type="match status" value="1"/>
</dbReference>
<dbReference type="EMBL" id="VUMD01000011">
    <property type="protein sequence ID" value="MSS37524.1"/>
    <property type="molecule type" value="Genomic_DNA"/>
</dbReference>
<protein>
    <recommendedName>
        <fullName evidence="3">Gp5/Type VI secretion system Vgr protein OB-fold domain-containing protein</fullName>
    </recommendedName>
</protein>
<dbReference type="AlphaFoldDB" id="A0A7X2TD03"/>
<gene>
    <name evidence="1" type="ORF">FYJ39_13295</name>
</gene>
<dbReference type="RefSeq" id="WP_154472965.1">
    <property type="nucleotide sequence ID" value="NZ_VUMD01000011.1"/>
</dbReference>
<sequence>MAYSLHDLKVIGMETAEILSCRIEGKTGEHTSLSLRTYVENEETIVYEMLYCQPLEVHARGEAGEEVLFCGVVSNVQIHHLADVSILEIEGKSASWLMDITKKSRSFQNQQMRYAELVAEVLKDYPGSNMVYAAQDAPTGSLILQYEETDWTFLKRVMSKIGATVTPESRHRGIAIYAGIPALEGREISYQIKTMEKDMDTYYYLKANGRQVQAVDFTRYMISSRELLGIFEQVAVEGVCLTVDSFQYLFEGEGIEGIYTLQMARGLIKAELYPMQLIGAALMGKVVNVSGDRIQAALEIDGGVACRAAFWFPYSTMSASPNGSGWYCMPEIGDDVRIYFPSKHETEAIALSAVSGYESPESGDDCMGDPNSRYLRTKSGQELALAPGHMKLSCAGGKAALMVKSDGSISITAANSVHLTAEEKIVLHAKEKMILHAQDRIELQSTEGGSISLADSKAVFHGTTVNLD</sequence>
<proteinExistence type="predicted"/>
<organism evidence="1 2">
    <name type="scientific">Clostridium porci</name>
    <dbReference type="NCBI Taxonomy" id="2605778"/>
    <lineage>
        <taxon>Bacteria</taxon>
        <taxon>Bacillati</taxon>
        <taxon>Bacillota</taxon>
        <taxon>Clostridia</taxon>
        <taxon>Eubacteriales</taxon>
        <taxon>Clostridiaceae</taxon>
        <taxon>Clostridium</taxon>
    </lineage>
</organism>
<evidence type="ECO:0008006" key="3">
    <source>
        <dbReference type="Google" id="ProtNLM"/>
    </source>
</evidence>
<keyword evidence="2" id="KW-1185">Reference proteome</keyword>
<evidence type="ECO:0000313" key="1">
    <source>
        <dbReference type="EMBL" id="MSS37524.1"/>
    </source>
</evidence>
<name>A0A7X2TD03_9CLOT</name>
<dbReference type="SUPFAM" id="SSF69279">
    <property type="entry name" value="Phage tail proteins"/>
    <property type="match status" value="1"/>
</dbReference>